<dbReference type="Gene3D" id="2.130.10.130">
    <property type="entry name" value="Integrin alpha, N-terminal"/>
    <property type="match status" value="2"/>
</dbReference>
<evidence type="ECO:0000256" key="1">
    <source>
        <dbReference type="ARBA" id="ARBA00022729"/>
    </source>
</evidence>
<dbReference type="AlphaFoldDB" id="A0A2L0F5C2"/>
<evidence type="ECO:0000313" key="3">
    <source>
        <dbReference type="EMBL" id="AUX46742.1"/>
    </source>
</evidence>
<dbReference type="EMBL" id="CP012673">
    <property type="protein sequence ID" value="AUX46742.1"/>
    <property type="molecule type" value="Genomic_DNA"/>
</dbReference>
<evidence type="ECO:0000256" key="2">
    <source>
        <dbReference type="SAM" id="MobiDB-lite"/>
    </source>
</evidence>
<dbReference type="PROSITE" id="PS51257">
    <property type="entry name" value="PROKAR_LIPOPROTEIN"/>
    <property type="match status" value="1"/>
</dbReference>
<dbReference type="Proteomes" id="UP000238348">
    <property type="component" value="Chromosome"/>
</dbReference>
<feature type="region of interest" description="Disordered" evidence="2">
    <location>
        <begin position="25"/>
        <end position="56"/>
    </location>
</feature>
<dbReference type="SUPFAM" id="SSF69318">
    <property type="entry name" value="Integrin alpha N-terminal domain"/>
    <property type="match status" value="1"/>
</dbReference>
<keyword evidence="1" id="KW-0732">Signal</keyword>
<organism evidence="3 4">
    <name type="scientific">Sorangium cellulosum</name>
    <name type="common">Polyangium cellulosum</name>
    <dbReference type="NCBI Taxonomy" id="56"/>
    <lineage>
        <taxon>Bacteria</taxon>
        <taxon>Pseudomonadati</taxon>
        <taxon>Myxococcota</taxon>
        <taxon>Polyangia</taxon>
        <taxon>Polyangiales</taxon>
        <taxon>Polyangiaceae</taxon>
        <taxon>Sorangium</taxon>
    </lineage>
</organism>
<sequence>MPTKMGTIRGALVALAWILGGCSDESTKPVQPAPSTQPTSPTPPTPPADAGDTGTGEGGYVLAGVYPLSGGDKARLVAVGDLDGDGANDVVLAGLEGASAVALRNAGNGALEPADTVALGGAPAGVFLAAMDVHPALDLVTLRSCDTLPCAAVEVYPGVGDGTFQPPVVALEVPDNGLYEPMMAHAALGDLDGDGLAEIYASQSSELYAWLIRRSGDGSFTSESVPAIEAPALVDLDGDGALDLAGGERDADLYSTLVIRNEGDGSFTTPVPVADTGVSAIATGDLNGDGNQDLVGVLDTSLSLLLGAGDATTFSRQDYMVEAPLLSPVVTDFDGDGGRDDVLVLQGDSVYVLIGEGETFRPDPAIEVGSEPLSLAVADMNGDARPDLLVTRGETGDLAVLLWTP</sequence>
<dbReference type="Pfam" id="PF13517">
    <property type="entry name" value="FG-GAP_3"/>
    <property type="match status" value="2"/>
</dbReference>
<gene>
    <name evidence="3" type="ORF">SOCE26_082510</name>
</gene>
<dbReference type="OrthoDB" id="5521422at2"/>
<dbReference type="InterPro" id="IPR028994">
    <property type="entry name" value="Integrin_alpha_N"/>
</dbReference>
<name>A0A2L0F5C2_SORCE</name>
<proteinExistence type="predicted"/>
<evidence type="ECO:0000313" key="4">
    <source>
        <dbReference type="Proteomes" id="UP000238348"/>
    </source>
</evidence>
<dbReference type="PANTHER" id="PTHR46580:SF2">
    <property type="entry name" value="MAM DOMAIN-CONTAINING PROTEIN"/>
    <property type="match status" value="1"/>
</dbReference>
<protein>
    <submittedName>
        <fullName evidence="3">Uncharacterized protein</fullName>
    </submittedName>
</protein>
<dbReference type="InterPro" id="IPR013517">
    <property type="entry name" value="FG-GAP"/>
</dbReference>
<accession>A0A2L0F5C2</accession>
<dbReference type="PANTHER" id="PTHR46580">
    <property type="entry name" value="SENSOR KINASE-RELATED"/>
    <property type="match status" value="1"/>
</dbReference>
<reference evidence="3 4" key="1">
    <citation type="submission" date="2015-09" db="EMBL/GenBank/DDBJ databases">
        <title>Sorangium comparison.</title>
        <authorList>
            <person name="Zaburannyi N."/>
            <person name="Bunk B."/>
            <person name="Overmann J."/>
            <person name="Mueller R."/>
        </authorList>
    </citation>
    <scope>NUCLEOTIDE SEQUENCE [LARGE SCALE GENOMIC DNA]</scope>
    <source>
        <strain evidence="3 4">So ce26</strain>
    </source>
</reference>
<dbReference type="RefSeq" id="WP_159397787.1">
    <property type="nucleotide sequence ID" value="NZ_CP012673.1"/>
</dbReference>